<evidence type="ECO:0000313" key="8">
    <source>
        <dbReference type="Proteomes" id="UP000287033"/>
    </source>
</evidence>
<dbReference type="OMA" id="GCCKELY"/>
<feature type="region of interest" description="Disordered" evidence="5">
    <location>
        <begin position="882"/>
        <end position="1080"/>
    </location>
</feature>
<feature type="region of interest" description="Disordered" evidence="5">
    <location>
        <begin position="405"/>
        <end position="429"/>
    </location>
</feature>
<dbReference type="PANTHER" id="PTHR21639">
    <property type="entry name" value="DBF4-TYPE ZINC FINGER-CONTAINING PROTEIN 2"/>
    <property type="match status" value="1"/>
</dbReference>
<feature type="region of interest" description="Disordered" evidence="5">
    <location>
        <begin position="624"/>
        <end position="676"/>
    </location>
</feature>
<dbReference type="OrthoDB" id="9905711at2759"/>
<dbReference type="AlphaFoldDB" id="A0A401SIT5"/>
<dbReference type="GO" id="GO:0071514">
    <property type="term" value="P:genomic imprinting"/>
    <property type="evidence" value="ECO:0007669"/>
    <property type="project" value="TreeGrafter"/>
</dbReference>
<dbReference type="PROSITE" id="PS51265">
    <property type="entry name" value="ZF_DBF4"/>
    <property type="match status" value="1"/>
</dbReference>
<dbReference type="SMART" id="SM00586">
    <property type="entry name" value="ZnF_DBF"/>
    <property type="match status" value="1"/>
</dbReference>
<protein>
    <recommendedName>
        <fullName evidence="6">DBF4-type domain-containing protein</fullName>
    </recommendedName>
</protein>
<feature type="region of interest" description="Disordered" evidence="5">
    <location>
        <begin position="454"/>
        <end position="475"/>
    </location>
</feature>
<gene>
    <name evidence="7" type="ORF">chiPu_0008784</name>
</gene>
<keyword evidence="3" id="KW-0862">Zinc</keyword>
<feature type="region of interest" description="Disordered" evidence="5">
    <location>
        <begin position="781"/>
        <end position="801"/>
    </location>
</feature>
<organism evidence="7 8">
    <name type="scientific">Chiloscyllium punctatum</name>
    <name type="common">Brownbanded bambooshark</name>
    <name type="synonym">Hemiscyllium punctatum</name>
    <dbReference type="NCBI Taxonomy" id="137246"/>
    <lineage>
        <taxon>Eukaryota</taxon>
        <taxon>Metazoa</taxon>
        <taxon>Chordata</taxon>
        <taxon>Craniata</taxon>
        <taxon>Vertebrata</taxon>
        <taxon>Chondrichthyes</taxon>
        <taxon>Elasmobranchii</taxon>
        <taxon>Galeomorphii</taxon>
        <taxon>Galeoidea</taxon>
        <taxon>Orectolobiformes</taxon>
        <taxon>Hemiscylliidae</taxon>
        <taxon>Chiloscyllium</taxon>
    </lineage>
</organism>
<dbReference type="GO" id="GO:0008270">
    <property type="term" value="F:zinc ion binding"/>
    <property type="evidence" value="ECO:0007669"/>
    <property type="project" value="UniProtKB-KW"/>
</dbReference>
<evidence type="ECO:0000256" key="5">
    <source>
        <dbReference type="SAM" id="MobiDB-lite"/>
    </source>
</evidence>
<name>A0A401SIT5_CHIPU</name>
<dbReference type="InterPro" id="IPR038545">
    <property type="entry name" value="Znf_DBF_sf"/>
</dbReference>
<dbReference type="EMBL" id="BEZZ01000297">
    <property type="protein sequence ID" value="GCC30336.1"/>
    <property type="molecule type" value="Genomic_DNA"/>
</dbReference>
<proteinExistence type="predicted"/>
<dbReference type="Pfam" id="PF07535">
    <property type="entry name" value="zf-DBF"/>
    <property type="match status" value="1"/>
</dbReference>
<sequence>MGVQLERERGASRGESESFAEMNDSASGDGPHQEQPIPETFSKQSRRGYCGCCKELYTCLEQHLQTIRHRQFASESRNQGPAKSLMERFLQDVIQYHPSQYKDNRSTYMDLPSINAPLHPRKELADIHSCQDDKETIGTREELPSTDNESIRSAHLMVGKNAAACSRAKANVSSPMAIGTPLIHKDTTVKETAYGEHVIDISSPTPKGLRRAAFLGVSEGILSCGKVDRHGHRIGLGLYRPTPRKGIKDHDKIVAVSQPRCEQRENWSPTQMNFPNVSSGPALRFSRLHNVNSQGTVAGSPLPQLRDYTGASSPRCAGGPSQAEECRPQNRSTVTCLSSLKEAKIVDRIEDLVSETIETVIQKYCNRQVSQSQESDSESSAAEVKGMPTYCQLEKKRKVVETGLQGNLPGRKWPLEGDHHPGAPLNSNDAVCNRQAVRDTASCFKKMLSLSLSSERKAGGQQPAASEDGSSGGSICSLGSHLGHLKSTSSSEWDTSVKVEKDCSRIASKDLELLTDTQITLEDRGYKTQLSSVLHFQPEECDKMEEENPAHTENGVKVEQLETRPQPLEGEQKLRSLPYVPASFAGKTWSEIMAEDDLKVEALVKEFKEGRYLCYFDSESLANRGKKQRKKHQAGNKDPSQANSKASAGTAGGLPHLQEGNDEAEPELGPCKPEPGKKPGLRHCRLASRCQVVKVSHGTQTSEAGYPVVKKKSRRVEQEPENVWAGGEAEAEERPGAKARLCSVRLPRAYSKIMSPVQPRTVIYVLSSPDFTSATRAVCHEGKRTSKASDDGSSPAKYKYKKSPVRYYDPATNRIVKTPPGTHHVRQLFRSLSPDINMGQFTEKPRLKAAGGVACAAAALPHPGNNQASGLWPTMAVAASSSSVKERPLGESPGSECPSKSTGTASSSRQPSLSRSLLGSDGGLRPPPPAPPQRRCRHLLSEAKSGLLSPLRKETPESPFGKLQVYVGPRSRRPLDKEGPRQASGEGQVAGCEEEEEENGEGGGREDGPVRPTLGPRPSLRGASSHSDTGPPTTSPPPSRRPRLRPASRDTTSGRKVVRREAEVVTVPRQSPRQAARKRK</sequence>
<dbReference type="GO" id="GO:0003676">
    <property type="term" value="F:nucleic acid binding"/>
    <property type="evidence" value="ECO:0007669"/>
    <property type="project" value="InterPro"/>
</dbReference>
<feature type="compositionally biased region" description="Basic and acidic residues" evidence="5">
    <location>
        <begin position="1"/>
        <end position="16"/>
    </location>
</feature>
<feature type="region of interest" description="Disordered" evidence="5">
    <location>
        <begin position="294"/>
        <end position="330"/>
    </location>
</feature>
<evidence type="ECO:0000313" key="7">
    <source>
        <dbReference type="EMBL" id="GCC30336.1"/>
    </source>
</evidence>
<keyword evidence="2 4" id="KW-0863">Zinc-finger</keyword>
<evidence type="ECO:0000256" key="4">
    <source>
        <dbReference type="PROSITE-ProRule" id="PRU00600"/>
    </source>
</evidence>
<accession>A0A401SIT5</accession>
<dbReference type="Proteomes" id="UP000287033">
    <property type="component" value="Unassembled WGS sequence"/>
</dbReference>
<reference evidence="7 8" key="1">
    <citation type="journal article" date="2018" name="Nat. Ecol. Evol.">
        <title>Shark genomes provide insights into elasmobranch evolution and the origin of vertebrates.</title>
        <authorList>
            <person name="Hara Y"/>
            <person name="Yamaguchi K"/>
            <person name="Onimaru K"/>
            <person name="Kadota M"/>
            <person name="Koyanagi M"/>
            <person name="Keeley SD"/>
            <person name="Tatsumi K"/>
            <person name="Tanaka K"/>
            <person name="Motone F"/>
            <person name="Kageyama Y"/>
            <person name="Nozu R"/>
            <person name="Adachi N"/>
            <person name="Nishimura O"/>
            <person name="Nakagawa R"/>
            <person name="Tanegashima C"/>
            <person name="Kiyatake I"/>
            <person name="Matsumoto R"/>
            <person name="Murakumo K"/>
            <person name="Nishida K"/>
            <person name="Terakita A"/>
            <person name="Kuratani S"/>
            <person name="Sato K"/>
            <person name="Hyodo S Kuraku.S."/>
        </authorList>
    </citation>
    <scope>NUCLEOTIDE SEQUENCE [LARGE SCALE GENOMIC DNA]</scope>
</reference>
<dbReference type="Gene3D" id="6.10.250.3410">
    <property type="entry name" value="DBF zinc finger"/>
    <property type="match status" value="1"/>
</dbReference>
<keyword evidence="1" id="KW-0479">Metal-binding</keyword>
<dbReference type="STRING" id="137246.A0A401SIT5"/>
<comment type="caution">
    <text evidence="7">The sequence shown here is derived from an EMBL/GenBank/DDBJ whole genome shotgun (WGS) entry which is preliminary data.</text>
</comment>
<feature type="compositionally biased region" description="Basic and acidic residues" evidence="5">
    <location>
        <begin position="781"/>
        <end position="790"/>
    </location>
</feature>
<keyword evidence="8" id="KW-1185">Reference proteome</keyword>
<feature type="region of interest" description="Disordered" evidence="5">
    <location>
        <begin position="1"/>
        <end position="45"/>
    </location>
</feature>
<dbReference type="InterPro" id="IPR038890">
    <property type="entry name" value="ZDBF2"/>
</dbReference>
<feature type="compositionally biased region" description="Polar residues" evidence="5">
    <location>
        <begin position="638"/>
        <end position="647"/>
    </location>
</feature>
<dbReference type="PANTHER" id="PTHR21639:SF5">
    <property type="entry name" value="DBF4-TYPE ZINC FINGER-CONTAINING PROTEIN 2"/>
    <property type="match status" value="1"/>
</dbReference>
<dbReference type="InterPro" id="IPR006572">
    <property type="entry name" value="Znf_DBF"/>
</dbReference>
<feature type="compositionally biased region" description="Basic residues" evidence="5">
    <location>
        <begin position="624"/>
        <end position="634"/>
    </location>
</feature>
<evidence type="ECO:0000256" key="3">
    <source>
        <dbReference type="ARBA" id="ARBA00022833"/>
    </source>
</evidence>
<evidence type="ECO:0000256" key="2">
    <source>
        <dbReference type="ARBA" id="ARBA00022771"/>
    </source>
</evidence>
<feature type="compositionally biased region" description="Low complexity" evidence="5">
    <location>
        <begin position="906"/>
        <end position="919"/>
    </location>
</feature>
<evidence type="ECO:0000259" key="6">
    <source>
        <dbReference type="PROSITE" id="PS51265"/>
    </source>
</evidence>
<evidence type="ECO:0000256" key="1">
    <source>
        <dbReference type="ARBA" id="ARBA00022723"/>
    </source>
</evidence>
<feature type="domain" description="DBF4-type" evidence="6">
    <location>
        <begin position="43"/>
        <end position="92"/>
    </location>
</feature>